<keyword evidence="5" id="KW-0997">Cell inner membrane</keyword>
<dbReference type="InterPro" id="IPR003439">
    <property type="entry name" value="ABC_transporter-like_ATP-bd"/>
</dbReference>
<dbReference type="InterPro" id="IPR017871">
    <property type="entry name" value="ABC_transporter-like_CS"/>
</dbReference>
<name>A0A2G0CFJ6_9BACT</name>
<evidence type="ECO:0000256" key="4">
    <source>
        <dbReference type="ARBA" id="ARBA00022475"/>
    </source>
</evidence>
<organism evidence="11 12">
    <name type="scientific">Neolewinella marina</name>
    <dbReference type="NCBI Taxonomy" id="438751"/>
    <lineage>
        <taxon>Bacteria</taxon>
        <taxon>Pseudomonadati</taxon>
        <taxon>Bacteroidota</taxon>
        <taxon>Saprospiria</taxon>
        <taxon>Saprospirales</taxon>
        <taxon>Lewinellaceae</taxon>
        <taxon>Neolewinella</taxon>
    </lineage>
</organism>
<evidence type="ECO:0000259" key="10">
    <source>
        <dbReference type="PROSITE" id="PS50893"/>
    </source>
</evidence>
<dbReference type="GO" id="GO:0005886">
    <property type="term" value="C:plasma membrane"/>
    <property type="evidence" value="ECO:0007669"/>
    <property type="project" value="UniProtKB-SubCell"/>
</dbReference>
<comment type="subcellular location">
    <subcellularLocation>
        <location evidence="1">Cell inner membrane</location>
        <topology evidence="1">Peripheral membrane protein</topology>
    </subcellularLocation>
</comment>
<sequence>MTPVSELLTVTDFSLSFPANPRFVRDLSFSVAPGESVGLVGPSGSGKSLTAFALLGLLPPKARVATGNALYHPKAGEPVDLLSLPESIRTRVRGREIAYIFQEPQSALNPVVSCGRQLREAIHRLGDSACNLDEAVAETLRKVGLDALGNRIMHALPRELSGGQLQRLLIAMALAGRPRLLIADEPTTALDLVTQAEIVRLLDDLRAEHDMGLLFIAHDEELIERVTDRQVSIRRPTSTVRKFPTPGAAAGANPTPEAHQDLVLQVSDLTIRYASAESPVIRDCSFAIRRGEWVGLIGPSGCGKSTIASWLVGLLPAEAGQLLAPGGSVPASASGPEIRRLAGGQIIFQDVYGSLNPSLTVAAALKEALAAESAESVDDLLNSVGLPPADFRGKLPHELSGGQRQRVAIARALAARPRVLICDEALSGLDVPLRREVVEVMERACRPRGVGVLFITHNLRLATSCTTSILLMENGTIVERGCPRAILQSPESELGRRLVDSLI</sequence>
<evidence type="ECO:0000256" key="9">
    <source>
        <dbReference type="ARBA" id="ARBA00023136"/>
    </source>
</evidence>
<keyword evidence="6" id="KW-0547">Nucleotide-binding</keyword>
<dbReference type="Gene3D" id="3.40.50.300">
    <property type="entry name" value="P-loop containing nucleotide triphosphate hydrolases"/>
    <property type="match status" value="2"/>
</dbReference>
<dbReference type="GO" id="GO:0016887">
    <property type="term" value="F:ATP hydrolysis activity"/>
    <property type="evidence" value="ECO:0007669"/>
    <property type="project" value="InterPro"/>
</dbReference>
<protein>
    <submittedName>
        <fullName evidence="11">Glutathione ABC transporter ATP-binding protein</fullName>
    </submittedName>
</protein>
<dbReference type="SMART" id="SM00382">
    <property type="entry name" value="AAA"/>
    <property type="match status" value="2"/>
</dbReference>
<keyword evidence="12" id="KW-1185">Reference proteome</keyword>
<keyword evidence="3" id="KW-0813">Transport</keyword>
<evidence type="ECO:0000256" key="6">
    <source>
        <dbReference type="ARBA" id="ARBA00022741"/>
    </source>
</evidence>
<dbReference type="OrthoDB" id="1115710at2"/>
<dbReference type="PROSITE" id="PS00211">
    <property type="entry name" value="ABC_TRANSPORTER_1"/>
    <property type="match status" value="2"/>
</dbReference>
<comment type="caution">
    <text evidence="11">The sequence shown here is derived from an EMBL/GenBank/DDBJ whole genome shotgun (WGS) entry which is preliminary data.</text>
</comment>
<dbReference type="PANTHER" id="PTHR43297:SF14">
    <property type="entry name" value="ATPASE AAA-TYPE CORE DOMAIN-CONTAINING PROTEIN"/>
    <property type="match status" value="1"/>
</dbReference>
<dbReference type="CDD" id="cd03257">
    <property type="entry name" value="ABC_NikE_OppD_transporters"/>
    <property type="match status" value="2"/>
</dbReference>
<proteinExistence type="inferred from homology"/>
<keyword evidence="4" id="KW-1003">Cell membrane</keyword>
<dbReference type="GO" id="GO:0005524">
    <property type="term" value="F:ATP binding"/>
    <property type="evidence" value="ECO:0007669"/>
    <property type="project" value="UniProtKB-KW"/>
</dbReference>
<evidence type="ECO:0000256" key="5">
    <source>
        <dbReference type="ARBA" id="ARBA00022519"/>
    </source>
</evidence>
<feature type="domain" description="ABC transporter" evidence="10">
    <location>
        <begin position="264"/>
        <end position="499"/>
    </location>
</feature>
<feature type="domain" description="ABC transporter" evidence="10">
    <location>
        <begin position="8"/>
        <end position="260"/>
    </location>
</feature>
<evidence type="ECO:0000256" key="8">
    <source>
        <dbReference type="ARBA" id="ARBA00022967"/>
    </source>
</evidence>
<dbReference type="Proteomes" id="UP000226437">
    <property type="component" value="Unassembled WGS sequence"/>
</dbReference>
<keyword evidence="7 11" id="KW-0067">ATP-binding</keyword>
<dbReference type="InterPro" id="IPR050388">
    <property type="entry name" value="ABC_Ni/Peptide_Import"/>
</dbReference>
<evidence type="ECO:0000256" key="2">
    <source>
        <dbReference type="ARBA" id="ARBA00005417"/>
    </source>
</evidence>
<keyword evidence="9" id="KW-0472">Membrane</keyword>
<evidence type="ECO:0000256" key="3">
    <source>
        <dbReference type="ARBA" id="ARBA00022448"/>
    </source>
</evidence>
<evidence type="ECO:0000313" key="11">
    <source>
        <dbReference type="EMBL" id="PHK98749.1"/>
    </source>
</evidence>
<dbReference type="InterPro" id="IPR027417">
    <property type="entry name" value="P-loop_NTPase"/>
</dbReference>
<comment type="similarity">
    <text evidence="2">Belongs to the ABC transporter superfamily.</text>
</comment>
<dbReference type="Pfam" id="PF00005">
    <property type="entry name" value="ABC_tran"/>
    <property type="match status" value="2"/>
</dbReference>
<dbReference type="PROSITE" id="PS50893">
    <property type="entry name" value="ABC_TRANSPORTER_2"/>
    <property type="match status" value="2"/>
</dbReference>
<dbReference type="InterPro" id="IPR003593">
    <property type="entry name" value="AAA+_ATPase"/>
</dbReference>
<dbReference type="AlphaFoldDB" id="A0A2G0CFJ6"/>
<evidence type="ECO:0000256" key="7">
    <source>
        <dbReference type="ARBA" id="ARBA00022840"/>
    </source>
</evidence>
<evidence type="ECO:0000256" key="1">
    <source>
        <dbReference type="ARBA" id="ARBA00004417"/>
    </source>
</evidence>
<accession>A0A2G0CFJ6</accession>
<gene>
    <name evidence="11" type="ORF">CGL56_09805</name>
</gene>
<evidence type="ECO:0000313" key="12">
    <source>
        <dbReference type="Proteomes" id="UP000226437"/>
    </source>
</evidence>
<reference evidence="11 12" key="1">
    <citation type="submission" date="2017-10" db="EMBL/GenBank/DDBJ databases">
        <title>The draft genome sequence of Lewinella marina KCTC 32374.</title>
        <authorList>
            <person name="Wang K."/>
        </authorList>
    </citation>
    <scope>NUCLEOTIDE SEQUENCE [LARGE SCALE GENOMIC DNA]</scope>
    <source>
        <strain evidence="11 12">MKG-38</strain>
    </source>
</reference>
<keyword evidence="8" id="KW-1278">Translocase</keyword>
<dbReference type="PANTHER" id="PTHR43297">
    <property type="entry name" value="OLIGOPEPTIDE TRANSPORT ATP-BINDING PROTEIN APPD"/>
    <property type="match status" value="1"/>
</dbReference>
<dbReference type="SUPFAM" id="SSF52540">
    <property type="entry name" value="P-loop containing nucleoside triphosphate hydrolases"/>
    <property type="match status" value="2"/>
</dbReference>
<dbReference type="EMBL" id="PDLO01000003">
    <property type="protein sequence ID" value="PHK98749.1"/>
    <property type="molecule type" value="Genomic_DNA"/>
</dbReference>